<dbReference type="Gene3D" id="1.20.1050.10">
    <property type="match status" value="1"/>
</dbReference>
<dbReference type="PANTHER" id="PTHR11571:SF132">
    <property type="entry name" value="GLUTATHIONE TRANSFERASE-RELATED"/>
    <property type="match status" value="1"/>
</dbReference>
<dbReference type="GO" id="GO:0006749">
    <property type="term" value="P:glutathione metabolic process"/>
    <property type="evidence" value="ECO:0007669"/>
    <property type="project" value="TreeGrafter"/>
</dbReference>
<dbReference type="GO" id="GO:0005737">
    <property type="term" value="C:cytoplasm"/>
    <property type="evidence" value="ECO:0007669"/>
    <property type="project" value="UniProtKB-ARBA"/>
</dbReference>
<dbReference type="InterPro" id="IPR036282">
    <property type="entry name" value="Glutathione-S-Trfase_C_sf"/>
</dbReference>
<comment type="similarity">
    <text evidence="3">Belongs to the GST superfamily. Sigma family.</text>
</comment>
<dbReference type="SFLD" id="SFLDG00363">
    <property type="entry name" value="AMPS_(cytGST):_Alpha-__Mu-__Pi"/>
    <property type="match status" value="1"/>
</dbReference>
<keyword evidence="9" id="KW-1185">Reference proteome</keyword>
<evidence type="ECO:0000256" key="1">
    <source>
        <dbReference type="ARBA" id="ARBA00012452"/>
    </source>
</evidence>
<comment type="caution">
    <text evidence="8">The sequence shown here is derived from an EMBL/GenBank/DDBJ whole genome shotgun (WGS) entry which is preliminary data.</text>
</comment>
<evidence type="ECO:0000256" key="5">
    <source>
        <dbReference type="ARBA" id="ARBA00078118"/>
    </source>
</evidence>
<organism evidence="8 9">
    <name type="scientific">Caenorhabditis nigoni</name>
    <dbReference type="NCBI Taxonomy" id="1611254"/>
    <lineage>
        <taxon>Eukaryota</taxon>
        <taxon>Metazoa</taxon>
        <taxon>Ecdysozoa</taxon>
        <taxon>Nematoda</taxon>
        <taxon>Chromadorea</taxon>
        <taxon>Rhabditida</taxon>
        <taxon>Rhabditina</taxon>
        <taxon>Rhabditomorpha</taxon>
        <taxon>Rhabditoidea</taxon>
        <taxon>Rhabditidae</taxon>
        <taxon>Peloderinae</taxon>
        <taxon>Caenorhabditis</taxon>
    </lineage>
</organism>
<dbReference type="STRING" id="1611254.A0A2G5V624"/>
<dbReference type="SUPFAM" id="SSF52833">
    <property type="entry name" value="Thioredoxin-like"/>
    <property type="match status" value="1"/>
</dbReference>
<dbReference type="EMBL" id="PDUG01000002">
    <property type="protein sequence ID" value="PIC47101.1"/>
    <property type="molecule type" value="Genomic_DNA"/>
</dbReference>
<comment type="catalytic activity">
    <reaction evidence="4">
        <text>RX + glutathione = an S-substituted glutathione + a halide anion + H(+)</text>
        <dbReference type="Rhea" id="RHEA:16437"/>
        <dbReference type="ChEBI" id="CHEBI:15378"/>
        <dbReference type="ChEBI" id="CHEBI:16042"/>
        <dbReference type="ChEBI" id="CHEBI:17792"/>
        <dbReference type="ChEBI" id="CHEBI:57925"/>
        <dbReference type="ChEBI" id="CHEBI:90779"/>
        <dbReference type="EC" id="2.5.1.18"/>
    </reaction>
</comment>
<evidence type="ECO:0000313" key="9">
    <source>
        <dbReference type="Proteomes" id="UP000230233"/>
    </source>
</evidence>
<dbReference type="CDD" id="cd03192">
    <property type="entry name" value="GST_C_Sigma_like"/>
    <property type="match status" value="1"/>
</dbReference>
<evidence type="ECO:0000313" key="8">
    <source>
        <dbReference type="EMBL" id="PIC47101.1"/>
    </source>
</evidence>
<proteinExistence type="inferred from homology"/>
<dbReference type="OrthoDB" id="414243at2759"/>
<dbReference type="Pfam" id="PF02798">
    <property type="entry name" value="GST_N"/>
    <property type="match status" value="1"/>
</dbReference>
<dbReference type="CDD" id="cd03039">
    <property type="entry name" value="GST_N_Sigma_like"/>
    <property type="match status" value="1"/>
</dbReference>
<dbReference type="InterPro" id="IPR004046">
    <property type="entry name" value="GST_C"/>
</dbReference>
<dbReference type="InterPro" id="IPR050213">
    <property type="entry name" value="GST_superfamily"/>
</dbReference>
<feature type="domain" description="GST N-terminal" evidence="6">
    <location>
        <begin position="2"/>
        <end position="79"/>
    </location>
</feature>
<sequence>MVAYKLTYFNGRGAGEVIRQIFAYAGQDFEDVRVTMEQWPELKAGTPFGQLPYLEVDGKPLAQSHAIARYLAREFKLNGQCPWEEAQVNALADQFKDYSSEAKPYFYAKMGFGPGDVETLKKDVFLPAFEKFFTFLSNFLKASGSGFLVGKSLTWIDLAVAQHSADLIAQGIDFSKFQDLKAHSEKIQAIPQIKKWIDSRPETPF</sequence>
<dbReference type="AlphaFoldDB" id="A0A2G5V624"/>
<evidence type="ECO:0000256" key="3">
    <source>
        <dbReference type="ARBA" id="ARBA00038317"/>
    </source>
</evidence>
<name>A0A2G5V624_9PELO</name>
<dbReference type="InterPro" id="IPR040079">
    <property type="entry name" value="Glutathione_S-Trfase"/>
</dbReference>
<dbReference type="InterPro" id="IPR010987">
    <property type="entry name" value="Glutathione-S-Trfase_C-like"/>
</dbReference>
<dbReference type="GO" id="GO:0004364">
    <property type="term" value="F:glutathione transferase activity"/>
    <property type="evidence" value="ECO:0007669"/>
    <property type="project" value="UniProtKB-EC"/>
</dbReference>
<dbReference type="SUPFAM" id="SSF47616">
    <property type="entry name" value="GST C-terminal domain-like"/>
    <property type="match status" value="1"/>
</dbReference>
<dbReference type="Gene3D" id="3.40.30.10">
    <property type="entry name" value="Glutaredoxin"/>
    <property type="match status" value="1"/>
</dbReference>
<gene>
    <name evidence="8" type="primary">Cnig_chr_II.g6567</name>
    <name evidence="8" type="ORF">B9Z55_006567</name>
</gene>
<dbReference type="GO" id="GO:0004602">
    <property type="term" value="F:glutathione peroxidase activity"/>
    <property type="evidence" value="ECO:0007669"/>
    <property type="project" value="UniProtKB-ARBA"/>
</dbReference>
<evidence type="ECO:0000256" key="4">
    <source>
        <dbReference type="ARBA" id="ARBA00047960"/>
    </source>
</evidence>
<dbReference type="EC" id="2.5.1.18" evidence="1"/>
<accession>A0A2G5V624</accession>
<dbReference type="PROSITE" id="PS50404">
    <property type="entry name" value="GST_NTER"/>
    <property type="match status" value="1"/>
</dbReference>
<keyword evidence="2" id="KW-0808">Transferase</keyword>
<dbReference type="InterPro" id="IPR004045">
    <property type="entry name" value="Glutathione_S-Trfase_N"/>
</dbReference>
<dbReference type="SFLD" id="SFLDS00019">
    <property type="entry name" value="Glutathione_Transferase_(cytos"/>
    <property type="match status" value="1"/>
</dbReference>
<reference evidence="9" key="1">
    <citation type="submission" date="2017-10" db="EMBL/GenBank/DDBJ databases">
        <title>Rapid genome shrinkage in a self-fertile nematode reveals novel sperm competition proteins.</title>
        <authorList>
            <person name="Yin D."/>
            <person name="Schwarz E.M."/>
            <person name="Thomas C.G."/>
            <person name="Felde R.L."/>
            <person name="Korf I.F."/>
            <person name="Cutter A.D."/>
            <person name="Schartner C.M."/>
            <person name="Ralston E.J."/>
            <person name="Meyer B.J."/>
            <person name="Haag E.S."/>
        </authorList>
    </citation>
    <scope>NUCLEOTIDE SEQUENCE [LARGE SCALE GENOMIC DNA]</scope>
    <source>
        <strain evidence="9">JU1422</strain>
    </source>
</reference>
<dbReference type="Pfam" id="PF14497">
    <property type="entry name" value="GST_C_3"/>
    <property type="match status" value="1"/>
</dbReference>
<dbReference type="PANTHER" id="PTHR11571">
    <property type="entry name" value="GLUTATHIONE S-TRANSFERASE"/>
    <property type="match status" value="1"/>
</dbReference>
<feature type="domain" description="GST C-terminal" evidence="7">
    <location>
        <begin position="81"/>
        <end position="205"/>
    </location>
</feature>
<evidence type="ECO:0000259" key="6">
    <source>
        <dbReference type="PROSITE" id="PS50404"/>
    </source>
</evidence>
<evidence type="ECO:0000259" key="7">
    <source>
        <dbReference type="PROSITE" id="PS50405"/>
    </source>
</evidence>
<dbReference type="PROSITE" id="PS50405">
    <property type="entry name" value="GST_CTER"/>
    <property type="match status" value="1"/>
</dbReference>
<dbReference type="FunFam" id="3.40.30.10:FF:000035">
    <property type="entry name" value="hematopoietic prostaglandin D synthase"/>
    <property type="match status" value="1"/>
</dbReference>
<evidence type="ECO:0000256" key="2">
    <source>
        <dbReference type="ARBA" id="ARBA00022679"/>
    </source>
</evidence>
<dbReference type="InterPro" id="IPR036249">
    <property type="entry name" value="Thioredoxin-like_sf"/>
</dbReference>
<dbReference type="SFLD" id="SFLDG01205">
    <property type="entry name" value="AMPS.1"/>
    <property type="match status" value="1"/>
</dbReference>
<protein>
    <recommendedName>
        <fullName evidence="1">glutathione transferase</fullName>
        <ecNumber evidence="1">2.5.1.18</ecNumber>
    </recommendedName>
    <alternativeName>
        <fullName evidence="5">GST class-sigma</fullName>
    </alternativeName>
</protein>
<dbReference type="Proteomes" id="UP000230233">
    <property type="component" value="Chromosome II"/>
</dbReference>
<dbReference type="FunFam" id="1.20.1050.10:FF:000031">
    <property type="entry name" value="Glutathione S-Transferase"/>
    <property type="match status" value="1"/>
</dbReference>